<keyword evidence="1" id="KW-1133">Transmembrane helix</keyword>
<keyword evidence="1" id="KW-0472">Membrane</keyword>
<keyword evidence="1" id="KW-0812">Transmembrane</keyword>
<dbReference type="EMBL" id="GBRH01226975">
    <property type="protein sequence ID" value="JAD70920.1"/>
    <property type="molecule type" value="Transcribed_RNA"/>
</dbReference>
<reference evidence="2" key="2">
    <citation type="journal article" date="2015" name="Data Brief">
        <title>Shoot transcriptome of the giant reed, Arundo donax.</title>
        <authorList>
            <person name="Barrero R.A."/>
            <person name="Guerrero F.D."/>
            <person name="Moolhuijzen P."/>
            <person name="Goolsby J.A."/>
            <person name="Tidwell J."/>
            <person name="Bellgard S.E."/>
            <person name="Bellgard M.I."/>
        </authorList>
    </citation>
    <scope>NUCLEOTIDE SEQUENCE</scope>
    <source>
        <tissue evidence="2">Shoot tissue taken approximately 20 cm above the soil surface</tissue>
    </source>
</reference>
<proteinExistence type="predicted"/>
<dbReference type="AlphaFoldDB" id="A0A0A9CBZ1"/>
<evidence type="ECO:0000256" key="1">
    <source>
        <dbReference type="SAM" id="Phobius"/>
    </source>
</evidence>
<feature type="transmembrane region" description="Helical" evidence="1">
    <location>
        <begin position="6"/>
        <end position="26"/>
    </location>
</feature>
<evidence type="ECO:0000313" key="2">
    <source>
        <dbReference type="EMBL" id="JAD70920.1"/>
    </source>
</evidence>
<name>A0A0A9CBZ1_ARUDO</name>
<sequence length="30" mass="3527">MEVWVFYFVSIDWCTLLLAFVVIVNFSSVV</sequence>
<accession>A0A0A9CBZ1</accession>
<protein>
    <submittedName>
        <fullName evidence="2">Uncharacterized protein</fullName>
    </submittedName>
</protein>
<organism evidence="2">
    <name type="scientific">Arundo donax</name>
    <name type="common">Giant reed</name>
    <name type="synonym">Donax arundinaceus</name>
    <dbReference type="NCBI Taxonomy" id="35708"/>
    <lineage>
        <taxon>Eukaryota</taxon>
        <taxon>Viridiplantae</taxon>
        <taxon>Streptophyta</taxon>
        <taxon>Embryophyta</taxon>
        <taxon>Tracheophyta</taxon>
        <taxon>Spermatophyta</taxon>
        <taxon>Magnoliopsida</taxon>
        <taxon>Liliopsida</taxon>
        <taxon>Poales</taxon>
        <taxon>Poaceae</taxon>
        <taxon>PACMAD clade</taxon>
        <taxon>Arundinoideae</taxon>
        <taxon>Arundineae</taxon>
        <taxon>Arundo</taxon>
    </lineage>
</organism>
<reference evidence="2" key="1">
    <citation type="submission" date="2014-09" db="EMBL/GenBank/DDBJ databases">
        <authorList>
            <person name="Magalhaes I.L.F."/>
            <person name="Oliveira U."/>
            <person name="Santos F.R."/>
            <person name="Vidigal T.H.D.A."/>
            <person name="Brescovit A.D."/>
            <person name="Santos A.J."/>
        </authorList>
    </citation>
    <scope>NUCLEOTIDE SEQUENCE</scope>
    <source>
        <tissue evidence="2">Shoot tissue taken approximately 20 cm above the soil surface</tissue>
    </source>
</reference>